<keyword evidence="5 8" id="KW-1133">Transmembrane helix</keyword>
<dbReference type="Proteomes" id="UP001152321">
    <property type="component" value="Unassembled WGS sequence"/>
</dbReference>
<dbReference type="EMBL" id="JANRMI010000003">
    <property type="protein sequence ID" value="MDG0816755.1"/>
    <property type="molecule type" value="Genomic_DNA"/>
</dbReference>
<evidence type="ECO:0000256" key="2">
    <source>
        <dbReference type="ARBA" id="ARBA00005811"/>
    </source>
</evidence>
<gene>
    <name evidence="9" type="ORF">NWE73_10295</name>
</gene>
<reference evidence="9" key="1">
    <citation type="submission" date="2022-08" db="EMBL/GenBank/DDBJ databases">
        <title>Novel Bdellovibrio Species Isolated from Svalbard: Designation Bdellovibrio svalbardensis.</title>
        <authorList>
            <person name="Mitchell R.J."/>
            <person name="Choi S.Y."/>
        </authorList>
    </citation>
    <scope>NUCLEOTIDE SEQUENCE</scope>
    <source>
        <strain evidence="9">PAP01</strain>
    </source>
</reference>
<keyword evidence="7" id="KW-0653">Protein transport</keyword>
<evidence type="ECO:0000256" key="4">
    <source>
        <dbReference type="ARBA" id="ARBA00022692"/>
    </source>
</evidence>
<proteinExistence type="inferred from homology"/>
<keyword evidence="4 7" id="KW-0812">Transmembrane</keyword>
<keyword evidence="6 8" id="KW-0472">Membrane</keyword>
<evidence type="ECO:0000256" key="8">
    <source>
        <dbReference type="SAM" id="Phobius"/>
    </source>
</evidence>
<dbReference type="InterPro" id="IPR003400">
    <property type="entry name" value="ExbD"/>
</dbReference>
<sequence>MAIFRPGERHRYHNILSKKKSKRGVTAILSLTAMVDMFTVLVIFLLQNYNTTGEILYIPKEVTLPKATSVRELKPAHVVTISNKEILLDKDVVATFDEVKNLGAEDWNIPKLKDQLTEALAKSKNEAESKLQNKIRDVVETTKGQDGAEDPNAWSKVTIQADKGVDFLTVKKVLFTVTEAGAGEINFAVTKMPQEPATN</sequence>
<dbReference type="RefSeq" id="WP_277578233.1">
    <property type="nucleotide sequence ID" value="NZ_JANRMI010000003.1"/>
</dbReference>
<evidence type="ECO:0000256" key="3">
    <source>
        <dbReference type="ARBA" id="ARBA00022475"/>
    </source>
</evidence>
<dbReference type="Pfam" id="PF02472">
    <property type="entry name" value="ExbD"/>
    <property type="match status" value="1"/>
</dbReference>
<evidence type="ECO:0000256" key="6">
    <source>
        <dbReference type="ARBA" id="ARBA00023136"/>
    </source>
</evidence>
<protein>
    <submittedName>
        <fullName evidence="9">Biopolymer transporter ExbD</fullName>
    </submittedName>
</protein>
<comment type="subcellular location">
    <subcellularLocation>
        <location evidence="1">Cell membrane</location>
        <topology evidence="1">Single-pass membrane protein</topology>
    </subcellularLocation>
    <subcellularLocation>
        <location evidence="7">Cell membrane</location>
        <topology evidence="7">Single-pass type II membrane protein</topology>
    </subcellularLocation>
</comment>
<name>A0ABT6DKM9_9BACT</name>
<evidence type="ECO:0000313" key="10">
    <source>
        <dbReference type="Proteomes" id="UP001152321"/>
    </source>
</evidence>
<comment type="caution">
    <text evidence="9">The sequence shown here is derived from an EMBL/GenBank/DDBJ whole genome shotgun (WGS) entry which is preliminary data.</text>
</comment>
<evidence type="ECO:0000256" key="1">
    <source>
        <dbReference type="ARBA" id="ARBA00004162"/>
    </source>
</evidence>
<evidence type="ECO:0000313" key="9">
    <source>
        <dbReference type="EMBL" id="MDG0816755.1"/>
    </source>
</evidence>
<organism evidence="9 10">
    <name type="scientific">Bdellovibrio svalbardensis</name>
    <dbReference type="NCBI Taxonomy" id="2972972"/>
    <lineage>
        <taxon>Bacteria</taxon>
        <taxon>Pseudomonadati</taxon>
        <taxon>Bdellovibrionota</taxon>
        <taxon>Bdellovibrionia</taxon>
        <taxon>Bdellovibrionales</taxon>
        <taxon>Pseudobdellovibrionaceae</taxon>
        <taxon>Bdellovibrio</taxon>
    </lineage>
</organism>
<evidence type="ECO:0000256" key="7">
    <source>
        <dbReference type="RuleBase" id="RU003879"/>
    </source>
</evidence>
<keyword evidence="3" id="KW-1003">Cell membrane</keyword>
<accession>A0ABT6DKM9</accession>
<feature type="transmembrane region" description="Helical" evidence="8">
    <location>
        <begin position="25"/>
        <end position="46"/>
    </location>
</feature>
<comment type="similarity">
    <text evidence="2 7">Belongs to the ExbD/TolR family.</text>
</comment>
<evidence type="ECO:0000256" key="5">
    <source>
        <dbReference type="ARBA" id="ARBA00022989"/>
    </source>
</evidence>
<keyword evidence="7" id="KW-0813">Transport</keyword>
<keyword evidence="10" id="KW-1185">Reference proteome</keyword>